<evidence type="ECO:0000256" key="4">
    <source>
        <dbReference type="ARBA" id="ARBA00011270"/>
    </source>
</evidence>
<dbReference type="AlphaFoldDB" id="A0A286RGQ7"/>
<dbReference type="InterPro" id="IPR023026">
    <property type="entry name" value="Trp_synth_beta/beta-like"/>
</dbReference>
<evidence type="ECO:0000259" key="12">
    <source>
        <dbReference type="Pfam" id="PF00291"/>
    </source>
</evidence>
<comment type="function">
    <text evidence="11">The beta subunit is responsible for the synthesis of L-tryptophan from indole and L-serine.</text>
</comment>
<dbReference type="Pfam" id="PF00291">
    <property type="entry name" value="PALP"/>
    <property type="match status" value="1"/>
</dbReference>
<evidence type="ECO:0000256" key="9">
    <source>
        <dbReference type="ARBA" id="ARBA00023239"/>
    </source>
</evidence>
<dbReference type="InterPro" id="IPR006653">
    <property type="entry name" value="Trp_synth_b_CS"/>
</dbReference>
<evidence type="ECO:0000256" key="11">
    <source>
        <dbReference type="HAMAP-Rule" id="MF_00133"/>
    </source>
</evidence>
<comment type="cofactor">
    <cofactor evidence="1 11">
        <name>pyridoxal 5'-phosphate</name>
        <dbReference type="ChEBI" id="CHEBI:597326"/>
    </cofactor>
</comment>
<dbReference type="EC" id="4.2.1.20" evidence="11"/>
<dbReference type="SUPFAM" id="SSF53686">
    <property type="entry name" value="Tryptophan synthase beta subunit-like PLP-dependent enzymes"/>
    <property type="match status" value="1"/>
</dbReference>
<dbReference type="PIRSF" id="PIRSF001413">
    <property type="entry name" value="Trp_syn_beta"/>
    <property type="match status" value="1"/>
</dbReference>
<evidence type="ECO:0000256" key="3">
    <source>
        <dbReference type="ARBA" id="ARBA00009982"/>
    </source>
</evidence>
<keyword evidence="8 11" id="KW-0057">Aromatic amino acid biosynthesis</keyword>
<protein>
    <recommendedName>
        <fullName evidence="11">Tryptophan synthase beta chain</fullName>
        <ecNumber evidence="11">4.2.1.20</ecNumber>
    </recommendedName>
</protein>
<comment type="similarity">
    <text evidence="3 11">Belongs to the TrpB family.</text>
</comment>
<dbReference type="RefSeq" id="WP_095416847.1">
    <property type="nucleotide sequence ID" value="NZ_CP018477.1"/>
</dbReference>
<comment type="subunit">
    <text evidence="4 11">Tetramer of two alpha and two beta chains.</text>
</comment>
<evidence type="ECO:0000313" key="13">
    <source>
        <dbReference type="EMBL" id="ASV75141.1"/>
    </source>
</evidence>
<keyword evidence="5 11" id="KW-0028">Amino-acid biosynthesis</keyword>
<dbReference type="GO" id="GO:0004834">
    <property type="term" value="F:tryptophan synthase activity"/>
    <property type="evidence" value="ECO:0007669"/>
    <property type="project" value="UniProtKB-UniRule"/>
</dbReference>
<name>A0A286RGQ7_9BACT</name>
<evidence type="ECO:0000256" key="10">
    <source>
        <dbReference type="ARBA" id="ARBA00049047"/>
    </source>
</evidence>
<accession>A0A286RGQ7</accession>
<dbReference type="InterPro" id="IPR006654">
    <property type="entry name" value="Trp_synth_beta"/>
</dbReference>
<dbReference type="GO" id="GO:0005737">
    <property type="term" value="C:cytoplasm"/>
    <property type="evidence" value="ECO:0007669"/>
    <property type="project" value="TreeGrafter"/>
</dbReference>
<evidence type="ECO:0000256" key="7">
    <source>
        <dbReference type="ARBA" id="ARBA00022898"/>
    </source>
</evidence>
<dbReference type="InterPro" id="IPR036052">
    <property type="entry name" value="TrpB-like_PALP_sf"/>
</dbReference>
<sequence>MEQTAHSLSKVPDARGRFGPFGGRYVPETLIAALDQLWAEYQRATQDPTFHAELEHLYRHYVGRPSPLYYAERLSEFCGGARIYLKREDLNHTGAHKINNSLGQALLTVRMGKRRVIAETGAGQHGVATATACARFGLECVIYMGEEDMRRQRPNVFNMRLLGAQVVPVTSGSRTLRDAINEALRDWMSSVETTHYCLGSVTGPHPFPQIVRDFQSVIGKETRSQCLEQFGRLPDWIVACVGGGSNSAGMFYPFIDDDVKLLGVEAGGRSSRLGDHASTLCYGRPGILHGTYSYVLQDEDGQTADVHSISAGLDYPGVGPEHSYWKETGRVTYTNVSDRQALEAFQTLARLEGILPALESAHALAKAMELAPTLGRDQVIVVCLSGRGDKDTQEVARLLGHDFA</sequence>
<evidence type="ECO:0000256" key="2">
    <source>
        <dbReference type="ARBA" id="ARBA00004733"/>
    </source>
</evidence>
<dbReference type="Gene3D" id="3.40.50.1100">
    <property type="match status" value="2"/>
</dbReference>
<keyword evidence="7 11" id="KW-0663">Pyridoxal phosphate</keyword>
<feature type="domain" description="Tryptophan synthase beta chain-like PALP" evidence="12">
    <location>
        <begin position="63"/>
        <end position="386"/>
    </location>
</feature>
<dbReference type="CDD" id="cd06446">
    <property type="entry name" value="Trp-synth_B"/>
    <property type="match status" value="1"/>
</dbReference>
<keyword evidence="9 11" id="KW-0456">Lyase</keyword>
<dbReference type="PANTHER" id="PTHR48077:SF3">
    <property type="entry name" value="TRYPTOPHAN SYNTHASE"/>
    <property type="match status" value="1"/>
</dbReference>
<dbReference type="KEGG" id="ttf:THTE_2539"/>
<organism evidence="13 14">
    <name type="scientific">Thermogutta terrifontis</name>
    <dbReference type="NCBI Taxonomy" id="1331910"/>
    <lineage>
        <taxon>Bacteria</taxon>
        <taxon>Pseudomonadati</taxon>
        <taxon>Planctomycetota</taxon>
        <taxon>Planctomycetia</taxon>
        <taxon>Pirellulales</taxon>
        <taxon>Thermoguttaceae</taxon>
        <taxon>Thermogutta</taxon>
    </lineage>
</organism>
<evidence type="ECO:0000256" key="5">
    <source>
        <dbReference type="ARBA" id="ARBA00022605"/>
    </source>
</evidence>
<dbReference type="OrthoDB" id="9766131at2"/>
<dbReference type="InterPro" id="IPR001926">
    <property type="entry name" value="TrpB-like_PALP"/>
</dbReference>
<keyword evidence="14" id="KW-1185">Reference proteome</keyword>
<dbReference type="FunFam" id="3.40.50.1100:FF:000001">
    <property type="entry name" value="Tryptophan synthase beta chain"/>
    <property type="match status" value="1"/>
</dbReference>
<evidence type="ECO:0000256" key="6">
    <source>
        <dbReference type="ARBA" id="ARBA00022822"/>
    </source>
</evidence>
<dbReference type="NCBIfam" id="TIGR00263">
    <property type="entry name" value="trpB"/>
    <property type="match status" value="1"/>
</dbReference>
<dbReference type="Proteomes" id="UP000215086">
    <property type="component" value="Chromosome"/>
</dbReference>
<dbReference type="EMBL" id="CP018477">
    <property type="protein sequence ID" value="ASV75141.1"/>
    <property type="molecule type" value="Genomic_DNA"/>
</dbReference>
<evidence type="ECO:0000256" key="1">
    <source>
        <dbReference type="ARBA" id="ARBA00001933"/>
    </source>
</evidence>
<feature type="modified residue" description="N6-(pyridoxal phosphate)lysine" evidence="11">
    <location>
        <position position="97"/>
    </location>
</feature>
<dbReference type="PANTHER" id="PTHR48077">
    <property type="entry name" value="TRYPTOPHAN SYNTHASE-RELATED"/>
    <property type="match status" value="1"/>
</dbReference>
<keyword evidence="6 11" id="KW-0822">Tryptophan biosynthesis</keyword>
<comment type="pathway">
    <text evidence="2 11">Amino-acid biosynthesis; L-tryptophan biosynthesis; L-tryptophan from chorismate: step 5/5.</text>
</comment>
<dbReference type="UniPathway" id="UPA00035">
    <property type="reaction ID" value="UER00044"/>
</dbReference>
<evidence type="ECO:0000313" key="14">
    <source>
        <dbReference type="Proteomes" id="UP000215086"/>
    </source>
</evidence>
<evidence type="ECO:0000256" key="8">
    <source>
        <dbReference type="ARBA" id="ARBA00023141"/>
    </source>
</evidence>
<comment type="catalytic activity">
    <reaction evidence="10 11">
        <text>(1S,2R)-1-C-(indol-3-yl)glycerol 3-phosphate + L-serine = D-glyceraldehyde 3-phosphate + L-tryptophan + H2O</text>
        <dbReference type="Rhea" id="RHEA:10532"/>
        <dbReference type="ChEBI" id="CHEBI:15377"/>
        <dbReference type="ChEBI" id="CHEBI:33384"/>
        <dbReference type="ChEBI" id="CHEBI:57912"/>
        <dbReference type="ChEBI" id="CHEBI:58866"/>
        <dbReference type="ChEBI" id="CHEBI:59776"/>
        <dbReference type="EC" id="4.2.1.20"/>
    </reaction>
</comment>
<dbReference type="PROSITE" id="PS00168">
    <property type="entry name" value="TRP_SYNTHASE_BETA"/>
    <property type="match status" value="1"/>
</dbReference>
<dbReference type="FunFam" id="3.40.50.1100:FF:000004">
    <property type="entry name" value="Tryptophan synthase beta chain"/>
    <property type="match status" value="1"/>
</dbReference>
<gene>
    <name evidence="11" type="primary">trpB</name>
    <name evidence="13" type="ORF">THTE_2539</name>
</gene>
<proteinExistence type="inferred from homology"/>
<reference evidence="13 14" key="1">
    <citation type="journal article" name="Front. Microbiol.">
        <title>Sugar Metabolism of the First Thermophilic Planctomycete Thermogutta terrifontis: Comparative Genomic and Transcriptomic Approaches.</title>
        <authorList>
            <person name="Elcheninov A.G."/>
            <person name="Menzel P."/>
            <person name="Gudbergsdottir S.R."/>
            <person name="Slesarev A.I."/>
            <person name="Kadnikov V.V."/>
            <person name="Krogh A."/>
            <person name="Bonch-Osmolovskaya E.A."/>
            <person name="Peng X."/>
            <person name="Kublanov I.V."/>
        </authorList>
    </citation>
    <scope>NUCLEOTIDE SEQUENCE [LARGE SCALE GENOMIC DNA]</scope>
    <source>
        <strain evidence="13 14">R1</strain>
    </source>
</reference>
<dbReference type="HAMAP" id="MF_00133">
    <property type="entry name" value="Trp_synth_beta"/>
    <property type="match status" value="1"/>
</dbReference>